<dbReference type="EMBL" id="CM001440">
    <property type="protein sequence ID" value="EHR59241.1"/>
    <property type="molecule type" value="Genomic_DNA"/>
</dbReference>
<organism evidence="2 3">
    <name type="scientific">Saccharomonospora cyanea NA-134</name>
    <dbReference type="NCBI Taxonomy" id="882082"/>
    <lineage>
        <taxon>Bacteria</taxon>
        <taxon>Bacillati</taxon>
        <taxon>Actinomycetota</taxon>
        <taxon>Actinomycetes</taxon>
        <taxon>Pseudonocardiales</taxon>
        <taxon>Pseudonocardiaceae</taxon>
        <taxon>Saccharomonospora</taxon>
    </lineage>
</organism>
<dbReference type="eggNOG" id="ENOG5030EHU">
    <property type="taxonomic scope" value="Bacteria"/>
</dbReference>
<gene>
    <name evidence="2" type="ORF">SaccyDRAFT_0306</name>
</gene>
<evidence type="ECO:0000313" key="3">
    <source>
        <dbReference type="Proteomes" id="UP000002791"/>
    </source>
</evidence>
<proteinExistence type="predicted"/>
<dbReference type="STRING" id="882082.SaccyDRAFT_0306"/>
<evidence type="ECO:0000313" key="2">
    <source>
        <dbReference type="EMBL" id="EHR59241.1"/>
    </source>
</evidence>
<feature type="region of interest" description="Disordered" evidence="1">
    <location>
        <begin position="1"/>
        <end position="30"/>
    </location>
</feature>
<dbReference type="Proteomes" id="UP000002791">
    <property type="component" value="Chromosome"/>
</dbReference>
<reference evidence="2 3" key="1">
    <citation type="submission" date="2011-11" db="EMBL/GenBank/DDBJ databases">
        <title>The Noncontiguous Finished sequence of Saccharomonospora cyanea NA-134.</title>
        <authorList>
            <consortium name="US DOE Joint Genome Institute"/>
            <person name="Lucas S."/>
            <person name="Han J."/>
            <person name="Lapidus A."/>
            <person name="Cheng J.-F."/>
            <person name="Goodwin L."/>
            <person name="Pitluck S."/>
            <person name="Peters L."/>
            <person name="Ovchinnikova G."/>
            <person name="Lu M."/>
            <person name="Detter J.C."/>
            <person name="Han C."/>
            <person name="Tapia R."/>
            <person name="Land M."/>
            <person name="Hauser L."/>
            <person name="Kyrpides N."/>
            <person name="Ivanova N."/>
            <person name="Pagani I."/>
            <person name="Brambilla E.-M."/>
            <person name="Klenk H.-P."/>
            <person name="Woyke T."/>
        </authorList>
    </citation>
    <scope>NUCLEOTIDE SEQUENCE [LARGE SCALE GENOMIC DNA]</scope>
    <source>
        <strain evidence="2 3">NA-134</strain>
    </source>
</reference>
<evidence type="ECO:0000256" key="1">
    <source>
        <dbReference type="SAM" id="MobiDB-lite"/>
    </source>
</evidence>
<dbReference type="HOGENOM" id="CLU_2773409_0_0_11"/>
<accession>H5XE10</accession>
<dbReference type="RefSeq" id="WP_005452956.1">
    <property type="nucleotide sequence ID" value="NZ_CM001440.1"/>
</dbReference>
<protein>
    <submittedName>
        <fullName evidence="2">Uncharacterized protein</fullName>
    </submittedName>
</protein>
<dbReference type="AlphaFoldDB" id="H5XE10"/>
<name>H5XE10_9PSEU</name>
<sequence>MNTTHTSTAPSQNPRPVLPYTEEPDPEQRRRAVRAVASAALDAKDCAELLEALGLAPEEGRPVPTQRTR</sequence>
<feature type="compositionally biased region" description="Polar residues" evidence="1">
    <location>
        <begin position="1"/>
        <end position="14"/>
    </location>
</feature>
<keyword evidence="3" id="KW-1185">Reference proteome</keyword>